<keyword evidence="3" id="KW-1185">Reference proteome</keyword>
<dbReference type="AlphaFoldDB" id="A0A427YUI1"/>
<evidence type="ECO:0000313" key="3">
    <source>
        <dbReference type="Proteomes" id="UP000279259"/>
    </source>
</evidence>
<dbReference type="SUPFAM" id="SSF51197">
    <property type="entry name" value="Clavaminate synthase-like"/>
    <property type="match status" value="1"/>
</dbReference>
<evidence type="ECO:0000256" key="1">
    <source>
        <dbReference type="SAM" id="MobiDB-lite"/>
    </source>
</evidence>
<dbReference type="Pfam" id="PF07350">
    <property type="entry name" value="Gig2-like"/>
    <property type="match status" value="1"/>
</dbReference>
<proteinExistence type="predicted"/>
<organism evidence="2 3">
    <name type="scientific">Saitozyma podzolica</name>
    <dbReference type="NCBI Taxonomy" id="1890683"/>
    <lineage>
        <taxon>Eukaryota</taxon>
        <taxon>Fungi</taxon>
        <taxon>Dikarya</taxon>
        <taxon>Basidiomycota</taxon>
        <taxon>Agaricomycotina</taxon>
        <taxon>Tremellomycetes</taxon>
        <taxon>Tremellales</taxon>
        <taxon>Trimorphomycetaceae</taxon>
        <taxon>Saitozyma</taxon>
    </lineage>
</organism>
<comment type="caution">
    <text evidence="2">The sequence shown here is derived from an EMBL/GenBank/DDBJ whole genome shotgun (WGS) entry which is preliminary data.</text>
</comment>
<accession>A0A427YUI1</accession>
<dbReference type="PANTHER" id="PTHR30613">
    <property type="entry name" value="UNCHARACTERIZED PROTEIN YBIU-RELATED"/>
    <property type="match status" value="1"/>
</dbReference>
<sequence>MSTTLISKARAIAGPSRSVSGARTRTRTRTALPARRGLASVVSESSAGRTAPPPPPSPPPAPRSPRAEGDIGSVFASLSGETEQPFPERFLDLKRSIIGDADNQARLRHSWTTLTERLAQLAPEIERKQQACIPQTTYEAFIENPSKELIEDIKSCGTVIVRNAVSEEEALQWLEETRAYLALNPQVKGFPADDKQVFEIYWSKAQLAARAHPRSLAVQRALLTLFSAPPTAPVSLLTPLTYADRLRIRNPGDAKFALGPHSDGGSIERWEDPNYRKVYERILQGKWEDFDAWQIEHRAVANQDMYHGAGSCGVFRAFQGWTSMSHTGPNEGTLRVFPYLREMTAYLMLRPLFREKRFRAELDHESYLAADNWELDTESTRFANSALGRCQEYNDETHPHLELSRTMVSIPQVRPGDQAWWHGDMIHAVEANHRGKGPSAVMYIPSVPLTPLNADYVRDQREMFLAARPPPDFPGGVGESSFKGTGRAEDIEGLAGRNAMGLEPFEITGDLTEGERSARQQANKVLGF</sequence>
<dbReference type="InterPro" id="IPR027443">
    <property type="entry name" value="IPNS-like_sf"/>
</dbReference>
<dbReference type="Gene3D" id="2.60.120.330">
    <property type="entry name" value="B-lactam Antibiotic, Isopenicillin N Synthase, Chain"/>
    <property type="match status" value="1"/>
</dbReference>
<protein>
    <recommendedName>
        <fullName evidence="4">DUF1479 domain protein</fullName>
    </recommendedName>
</protein>
<evidence type="ECO:0000313" key="2">
    <source>
        <dbReference type="EMBL" id="RSH94651.1"/>
    </source>
</evidence>
<dbReference type="PANTHER" id="PTHR30613:SF1">
    <property type="entry name" value="DUF1479 DOMAIN PROTEIN (AFU_ORTHOLOGUE AFUA_5G09280)"/>
    <property type="match status" value="1"/>
</dbReference>
<feature type="region of interest" description="Disordered" evidence="1">
    <location>
        <begin position="1"/>
        <end position="71"/>
    </location>
</feature>
<evidence type="ECO:0008006" key="4">
    <source>
        <dbReference type="Google" id="ProtNLM"/>
    </source>
</evidence>
<dbReference type="Proteomes" id="UP000279259">
    <property type="component" value="Unassembled WGS sequence"/>
</dbReference>
<gene>
    <name evidence="2" type="ORF">EHS25_004456</name>
</gene>
<dbReference type="EMBL" id="RSCD01000002">
    <property type="protein sequence ID" value="RSH94651.1"/>
    <property type="molecule type" value="Genomic_DNA"/>
</dbReference>
<dbReference type="InterPro" id="IPR010856">
    <property type="entry name" value="Gig2-like"/>
</dbReference>
<feature type="compositionally biased region" description="Low complexity" evidence="1">
    <location>
        <begin position="29"/>
        <end position="50"/>
    </location>
</feature>
<feature type="compositionally biased region" description="Pro residues" evidence="1">
    <location>
        <begin position="51"/>
        <end position="63"/>
    </location>
</feature>
<reference evidence="2 3" key="1">
    <citation type="submission" date="2018-11" db="EMBL/GenBank/DDBJ databases">
        <title>Genome sequence of Saitozyma podzolica DSM 27192.</title>
        <authorList>
            <person name="Aliyu H."/>
            <person name="Gorte O."/>
            <person name="Ochsenreither K."/>
        </authorList>
    </citation>
    <scope>NUCLEOTIDE SEQUENCE [LARGE SCALE GENOMIC DNA]</scope>
    <source>
        <strain evidence="2 3">DSM 27192</strain>
    </source>
</reference>
<name>A0A427YUI1_9TREE</name>
<dbReference type="STRING" id="1890683.A0A427YUI1"/>
<dbReference type="OrthoDB" id="8249012at2759"/>